<dbReference type="STRING" id="665118.SAMN02983003_1274"/>
<accession>A0A1K2HVL9</accession>
<feature type="domain" description="NADPH-dependent FMN reductase-like" evidence="1">
    <location>
        <begin position="4"/>
        <end position="145"/>
    </location>
</feature>
<dbReference type="InterPro" id="IPR029039">
    <property type="entry name" value="Flavoprotein-like_sf"/>
</dbReference>
<gene>
    <name evidence="2" type="ORF">SAMN02983003_1274</name>
</gene>
<reference evidence="2 3" key="1">
    <citation type="submission" date="2016-11" db="EMBL/GenBank/DDBJ databases">
        <authorList>
            <person name="Jaros S."/>
            <person name="Januszkiewicz K."/>
            <person name="Wedrychowicz H."/>
        </authorList>
    </citation>
    <scope>NUCLEOTIDE SEQUENCE [LARGE SCALE GENOMIC DNA]</scope>
    <source>
        <strain evidence="2 3">ATCC 23634</strain>
    </source>
</reference>
<dbReference type="Gene3D" id="3.40.50.360">
    <property type="match status" value="1"/>
</dbReference>
<dbReference type="PANTHER" id="PTHR30543:SF21">
    <property type="entry name" value="NAD(P)H-DEPENDENT FMN REDUCTASE LOT6"/>
    <property type="match status" value="1"/>
</dbReference>
<dbReference type="RefSeq" id="WP_072339976.1">
    <property type="nucleotide sequence ID" value="NZ_FPKU01000001.1"/>
</dbReference>
<dbReference type="PANTHER" id="PTHR30543">
    <property type="entry name" value="CHROMATE REDUCTASE"/>
    <property type="match status" value="1"/>
</dbReference>
<dbReference type="InterPro" id="IPR050712">
    <property type="entry name" value="NAD(P)H-dep_reductase"/>
</dbReference>
<evidence type="ECO:0000259" key="1">
    <source>
        <dbReference type="Pfam" id="PF03358"/>
    </source>
</evidence>
<dbReference type="SUPFAM" id="SSF52218">
    <property type="entry name" value="Flavoproteins"/>
    <property type="match status" value="1"/>
</dbReference>
<evidence type="ECO:0000313" key="2">
    <source>
        <dbReference type="EMBL" id="SFZ82784.1"/>
    </source>
</evidence>
<dbReference type="InterPro" id="IPR005025">
    <property type="entry name" value="FMN_Rdtase-like_dom"/>
</dbReference>
<sequence>MSKPKIGVIISSTRPTRFGDKPAKWILEHAQKRGDIEAELIDLADYKLPFFDAPASDLWAPSTDPEVLRWQARLNEFDGYIVVVAEYNRSITGALKNALDQAYKPFIRKAVAFVGYGSVGGARAVEHLRNIFVELQAVPVRQAIHIGGSDFVPIMFGQKSWDDVKGGFDPFVPDVLDNLVWWTNATKAAREA</sequence>
<proteinExistence type="predicted"/>
<keyword evidence="3" id="KW-1185">Reference proteome</keyword>
<organism evidence="2 3">
    <name type="scientific">Devosia enhydra</name>
    <dbReference type="NCBI Taxonomy" id="665118"/>
    <lineage>
        <taxon>Bacteria</taxon>
        <taxon>Pseudomonadati</taxon>
        <taxon>Pseudomonadota</taxon>
        <taxon>Alphaproteobacteria</taxon>
        <taxon>Hyphomicrobiales</taxon>
        <taxon>Devosiaceae</taxon>
        <taxon>Devosia</taxon>
    </lineage>
</organism>
<name>A0A1K2HVL9_9HYPH</name>
<dbReference type="GO" id="GO:0005829">
    <property type="term" value="C:cytosol"/>
    <property type="evidence" value="ECO:0007669"/>
    <property type="project" value="TreeGrafter"/>
</dbReference>
<evidence type="ECO:0000313" key="3">
    <source>
        <dbReference type="Proteomes" id="UP000183447"/>
    </source>
</evidence>
<dbReference type="Pfam" id="PF03358">
    <property type="entry name" value="FMN_red"/>
    <property type="match status" value="1"/>
</dbReference>
<dbReference type="GO" id="GO:0016491">
    <property type="term" value="F:oxidoreductase activity"/>
    <property type="evidence" value="ECO:0007669"/>
    <property type="project" value="InterPro"/>
</dbReference>
<protein>
    <submittedName>
        <fullName evidence="2">NAD(P)H-dependent FMN reductase</fullName>
    </submittedName>
</protein>
<dbReference type="GO" id="GO:0010181">
    <property type="term" value="F:FMN binding"/>
    <property type="evidence" value="ECO:0007669"/>
    <property type="project" value="TreeGrafter"/>
</dbReference>
<dbReference type="Proteomes" id="UP000183447">
    <property type="component" value="Unassembled WGS sequence"/>
</dbReference>
<dbReference type="EMBL" id="FPKU01000001">
    <property type="protein sequence ID" value="SFZ82784.1"/>
    <property type="molecule type" value="Genomic_DNA"/>
</dbReference>
<dbReference type="OrthoDB" id="9812295at2"/>
<dbReference type="AlphaFoldDB" id="A0A1K2HVL9"/>